<geneLocation type="plasmid" evidence="2">
    <name>pvs127</name>
</geneLocation>
<protein>
    <submittedName>
        <fullName evidence="1">Uncharacterized protein</fullName>
    </submittedName>
</protein>
<organism evidence="1 2">
    <name type="scientific">Vibrio scophthalmi</name>
    <dbReference type="NCBI Taxonomy" id="45658"/>
    <lineage>
        <taxon>Bacteria</taxon>
        <taxon>Pseudomonadati</taxon>
        <taxon>Pseudomonadota</taxon>
        <taxon>Gammaproteobacteria</taxon>
        <taxon>Vibrionales</taxon>
        <taxon>Vibrionaceae</taxon>
        <taxon>Vibrio</taxon>
    </lineage>
</organism>
<evidence type="ECO:0000313" key="1">
    <source>
        <dbReference type="EMBL" id="ANU39384.1"/>
    </source>
</evidence>
<dbReference type="AlphaFoldDB" id="A0A1C7FJ86"/>
<gene>
    <name evidence="1" type="ORF">VSVS05_04349</name>
</gene>
<dbReference type="Proteomes" id="UP000092528">
    <property type="component" value="Plasmid pVS127"/>
</dbReference>
<dbReference type="EMBL" id="CP016416">
    <property type="protein sequence ID" value="ANU39384.1"/>
    <property type="molecule type" value="Genomic_DNA"/>
</dbReference>
<sequence>MYGIKNQHIAIHNIQQLKIRSKHKYLAMTAEFVLSVNAFTYKDLSARFNINCRAAAARIKRLKSKGFRFNTIGLNHAEGKFFRLVDCEIWQDDVKPKGRNTKIRPTQPSFVFVSKASPPVPELDYLWKLALGLWHSETSQCSAYEEGPLSI</sequence>
<evidence type="ECO:0000313" key="2">
    <source>
        <dbReference type="Proteomes" id="UP000092528"/>
    </source>
</evidence>
<dbReference type="PATRIC" id="fig|45658.7.peg.4337"/>
<proteinExistence type="predicted"/>
<accession>A0A1C7FJ86</accession>
<keyword evidence="1" id="KW-0614">Plasmid</keyword>
<reference evidence="1 2" key="1">
    <citation type="submission" date="2016-07" db="EMBL/GenBank/DDBJ databases">
        <title>Genome sequencing of Vibrio scophthalmi strain VS-05, an isolated from Paralichthys olivaceus.</title>
        <authorList>
            <person name="Han H.-J."/>
        </authorList>
    </citation>
    <scope>NUCLEOTIDE SEQUENCE [LARGE SCALE GENOMIC DNA]</scope>
    <source>
        <strain evidence="1 2">VS-05</strain>
        <plasmid evidence="2">pvs127</plasmid>
    </source>
</reference>
<name>A0A1C7FJ86_9VIBR</name>
<keyword evidence="2" id="KW-1185">Reference proteome</keyword>